<dbReference type="STRING" id="1122213.GCA_000423365_01205"/>
<dbReference type="RefSeq" id="WP_051213499.1">
    <property type="nucleotide sequence ID" value="NZ_CP021330.1"/>
</dbReference>
<name>A0A2R4MDU7_9HYPH</name>
<keyword evidence="2" id="KW-1185">Reference proteome</keyword>
<proteinExistence type="predicted"/>
<evidence type="ECO:0000313" key="1">
    <source>
        <dbReference type="EMBL" id="AVX04115.1"/>
    </source>
</evidence>
<dbReference type="EMBL" id="CP021330">
    <property type="protein sequence ID" value="AVX04115.1"/>
    <property type="molecule type" value="Genomic_DNA"/>
</dbReference>
<evidence type="ECO:0000313" key="2">
    <source>
        <dbReference type="Proteomes" id="UP000258927"/>
    </source>
</evidence>
<reference evidence="1 2" key="1">
    <citation type="submission" date="2017-05" db="EMBL/GenBank/DDBJ databases">
        <title>Genome Analysis of Maritalea myrionectae HL2708#5.</title>
        <authorList>
            <consortium name="Cotde Inc.-PKNU"/>
            <person name="Jang D."/>
            <person name="Oh H.-M."/>
        </authorList>
    </citation>
    <scope>NUCLEOTIDE SEQUENCE [LARGE SCALE GENOMIC DNA]</scope>
    <source>
        <strain evidence="1 2">HL2708#5</strain>
    </source>
</reference>
<organism evidence="1 2">
    <name type="scientific">Maritalea myrionectae</name>
    <dbReference type="NCBI Taxonomy" id="454601"/>
    <lineage>
        <taxon>Bacteria</taxon>
        <taxon>Pseudomonadati</taxon>
        <taxon>Pseudomonadota</taxon>
        <taxon>Alphaproteobacteria</taxon>
        <taxon>Hyphomicrobiales</taxon>
        <taxon>Devosiaceae</taxon>
        <taxon>Maritalea</taxon>
    </lineage>
</organism>
<protein>
    <recommendedName>
        <fullName evidence="3">Cupin 2 conserved barrel domain-containing protein</fullName>
    </recommendedName>
</protein>
<gene>
    <name evidence="1" type="ORF">MXMO3_01585</name>
</gene>
<dbReference type="Proteomes" id="UP000258927">
    <property type="component" value="Chromosome"/>
</dbReference>
<dbReference type="AlphaFoldDB" id="A0A2R4MDU7"/>
<dbReference type="InterPro" id="IPR011051">
    <property type="entry name" value="RmlC_Cupin_sf"/>
</dbReference>
<sequence length="129" mass="14464">MRVKFDDLLEKLPGPATRKWPNGVWFAPAFNSDTLSVQLYTPKTGTYPTPPGVNIIYLAIRGRADVSISGVRHDMQIGDVVPVEADVPHEFVSFTSDFAVYVVFWRSLAQIKKREKAKAEAKRKAEENA</sequence>
<dbReference type="Gene3D" id="2.60.120.10">
    <property type="entry name" value="Jelly Rolls"/>
    <property type="match status" value="1"/>
</dbReference>
<evidence type="ECO:0008006" key="3">
    <source>
        <dbReference type="Google" id="ProtNLM"/>
    </source>
</evidence>
<accession>A0A2R4MDU7</accession>
<dbReference type="InterPro" id="IPR014710">
    <property type="entry name" value="RmlC-like_jellyroll"/>
</dbReference>
<dbReference type="SUPFAM" id="SSF51182">
    <property type="entry name" value="RmlC-like cupins"/>
    <property type="match status" value="1"/>
</dbReference>
<dbReference type="KEGG" id="mmyr:MXMO3_01585"/>